<dbReference type="GO" id="GO:0046872">
    <property type="term" value="F:metal ion binding"/>
    <property type="evidence" value="ECO:0007669"/>
    <property type="project" value="UniProtKB-KW"/>
</dbReference>
<organism evidence="9">
    <name type="scientific">mine drainage metagenome</name>
    <dbReference type="NCBI Taxonomy" id="410659"/>
    <lineage>
        <taxon>unclassified sequences</taxon>
        <taxon>metagenomes</taxon>
        <taxon>ecological metagenomes</taxon>
    </lineage>
</organism>
<dbReference type="PANTHER" id="PTHR34353:SF2">
    <property type="entry name" value="CRISPR-ASSOCIATED ENDONUCLEASE CAS1 1"/>
    <property type="match status" value="1"/>
</dbReference>
<evidence type="ECO:0000256" key="5">
    <source>
        <dbReference type="ARBA" id="ARBA00022842"/>
    </source>
</evidence>
<accession>A0A1J5QC85</accession>
<evidence type="ECO:0000256" key="4">
    <source>
        <dbReference type="ARBA" id="ARBA00022801"/>
    </source>
</evidence>
<keyword evidence="6" id="KW-0051">Antiviral defense</keyword>
<proteinExistence type="inferred from homology"/>
<keyword evidence="4 9" id="KW-0378">Hydrolase</keyword>
<keyword evidence="1" id="KW-0540">Nuclease</keyword>
<dbReference type="GO" id="GO:0003677">
    <property type="term" value="F:DNA binding"/>
    <property type="evidence" value="ECO:0007669"/>
    <property type="project" value="UniProtKB-KW"/>
</dbReference>
<dbReference type="GO" id="GO:0004520">
    <property type="term" value="F:DNA endonuclease activity"/>
    <property type="evidence" value="ECO:0007669"/>
    <property type="project" value="InterPro"/>
</dbReference>
<name>A0A1J5QC85_9ZZZZ</name>
<dbReference type="Pfam" id="PF01867">
    <property type="entry name" value="Cas_Cas1"/>
    <property type="match status" value="1"/>
</dbReference>
<evidence type="ECO:0000256" key="1">
    <source>
        <dbReference type="ARBA" id="ARBA00022722"/>
    </source>
</evidence>
<dbReference type="GO" id="GO:0051607">
    <property type="term" value="P:defense response to virus"/>
    <property type="evidence" value="ECO:0007669"/>
    <property type="project" value="UniProtKB-KW"/>
</dbReference>
<dbReference type="InterPro" id="IPR050646">
    <property type="entry name" value="Cas1"/>
</dbReference>
<keyword evidence="3 9" id="KW-0255">Endonuclease</keyword>
<dbReference type="GO" id="GO:0016787">
    <property type="term" value="F:hydrolase activity"/>
    <property type="evidence" value="ECO:0007669"/>
    <property type="project" value="UniProtKB-KW"/>
</dbReference>
<dbReference type="HAMAP" id="MF_01470">
    <property type="entry name" value="Cas1"/>
    <property type="match status" value="1"/>
</dbReference>
<protein>
    <submittedName>
        <fullName evidence="9">CRISPR-associated endonuclease Cas1</fullName>
        <ecNumber evidence="9">3.1.-.-</ecNumber>
    </submittedName>
</protein>
<dbReference type="AlphaFoldDB" id="A0A1J5QC85"/>
<dbReference type="InterPro" id="IPR002729">
    <property type="entry name" value="CRISPR-assoc_Cas1"/>
</dbReference>
<evidence type="ECO:0000256" key="6">
    <source>
        <dbReference type="ARBA" id="ARBA00023118"/>
    </source>
</evidence>
<gene>
    <name evidence="9" type="primary">cas1_6</name>
    <name evidence="9" type="ORF">GALL_432360</name>
</gene>
<dbReference type="GO" id="GO:0043571">
    <property type="term" value="P:maintenance of CRISPR repeat elements"/>
    <property type="evidence" value="ECO:0007669"/>
    <property type="project" value="InterPro"/>
</dbReference>
<dbReference type="EC" id="3.1.-.-" evidence="9"/>
<dbReference type="EMBL" id="MLJW01002278">
    <property type="protein sequence ID" value="OIQ75099.1"/>
    <property type="molecule type" value="Genomic_DNA"/>
</dbReference>
<dbReference type="InterPro" id="IPR042206">
    <property type="entry name" value="CRISPR-assoc_Cas1_C"/>
</dbReference>
<reference evidence="9" key="1">
    <citation type="submission" date="2016-10" db="EMBL/GenBank/DDBJ databases">
        <title>Sequence of Gallionella enrichment culture.</title>
        <authorList>
            <person name="Poehlein A."/>
            <person name="Muehling M."/>
            <person name="Daniel R."/>
        </authorList>
    </citation>
    <scope>NUCLEOTIDE SEQUENCE</scope>
</reference>
<dbReference type="Gene3D" id="1.20.120.920">
    <property type="entry name" value="CRISPR-associated endonuclease Cas1, C-terminal domain"/>
    <property type="match status" value="1"/>
</dbReference>
<dbReference type="PANTHER" id="PTHR34353">
    <property type="entry name" value="CRISPR-ASSOCIATED ENDONUCLEASE CAS1 1"/>
    <property type="match status" value="1"/>
</dbReference>
<evidence type="ECO:0000256" key="8">
    <source>
        <dbReference type="ARBA" id="ARBA00023211"/>
    </source>
</evidence>
<keyword evidence="2" id="KW-0479">Metal-binding</keyword>
<dbReference type="NCBIfam" id="TIGR00287">
    <property type="entry name" value="cas1"/>
    <property type="match status" value="1"/>
</dbReference>
<evidence type="ECO:0000256" key="3">
    <source>
        <dbReference type="ARBA" id="ARBA00022759"/>
    </source>
</evidence>
<sequence length="310" mass="33678">MGWRSVVIANPAALSLEDRALVVAQNGNAARVMLEDISVLILDHAQISLTAPLLAACAEAHVAVLTVNAAHLPNGVLLPYHPHSRALKVMLAQLAQSAPDKKRLWQRIVRSKISNQAAVLDSAGMNDEAHLLRQLAHDTRSGDPDNHEAQAAQVYFRALVHARFTRGQERFYNAALNYGYAVIRAAIARTLTAYGFLPAFGLFHHNEQNSFNLADDLIEPYRQYVDAAVMRHYLDEPQRELLPADKARMVALLHEDVALTSHSAESGRCTLLAAIEATVSSLSGIVVQAAGHESLALPRLELAPHQGAGA</sequence>
<keyword evidence="7" id="KW-0238">DNA-binding</keyword>
<keyword evidence="8" id="KW-0464">Manganese</keyword>
<evidence type="ECO:0000256" key="2">
    <source>
        <dbReference type="ARBA" id="ARBA00022723"/>
    </source>
</evidence>
<evidence type="ECO:0000256" key="7">
    <source>
        <dbReference type="ARBA" id="ARBA00023125"/>
    </source>
</evidence>
<dbReference type="InterPro" id="IPR019855">
    <property type="entry name" value="CRISPR-assoc_Cas1_NMENI"/>
</dbReference>
<comment type="caution">
    <text evidence="9">The sequence shown here is derived from an EMBL/GenBank/DDBJ whole genome shotgun (WGS) entry which is preliminary data.</text>
</comment>
<dbReference type="NCBIfam" id="TIGR03639">
    <property type="entry name" value="cas1_NMENI"/>
    <property type="match status" value="1"/>
</dbReference>
<keyword evidence="5" id="KW-0460">Magnesium</keyword>
<evidence type="ECO:0000313" key="9">
    <source>
        <dbReference type="EMBL" id="OIQ75099.1"/>
    </source>
</evidence>